<reference evidence="8" key="1">
    <citation type="submission" date="2025-08" db="UniProtKB">
        <authorList>
            <consortium name="RefSeq"/>
        </authorList>
    </citation>
    <scope>IDENTIFICATION</scope>
    <source>
        <tissue evidence="8">Sperm</tissue>
    </source>
</reference>
<keyword evidence="3" id="KW-0964">Secreted</keyword>
<feature type="chain" id="PRO_5042574045" evidence="6">
    <location>
        <begin position="26"/>
        <end position="165"/>
    </location>
</feature>
<evidence type="ECO:0000256" key="3">
    <source>
        <dbReference type="ARBA" id="ARBA00022525"/>
    </source>
</evidence>
<gene>
    <name evidence="8" type="primary">LOC116951529</name>
</gene>
<evidence type="ECO:0000256" key="4">
    <source>
        <dbReference type="ARBA" id="ARBA00022685"/>
    </source>
</evidence>
<proteinExistence type="inferred from homology"/>
<evidence type="ECO:0000256" key="6">
    <source>
        <dbReference type="SAM" id="SignalP"/>
    </source>
</evidence>
<evidence type="ECO:0000313" key="7">
    <source>
        <dbReference type="Proteomes" id="UP001318040"/>
    </source>
</evidence>
<sequence length="165" mass="17072">MKPASAAATLACLVLATLVADPAEAWYKQATGPSYYSVGRASGLLSGIRRSPFARRSLPPADGEAGGAAAAAAAMPDDDEETAAAVVAARGIADAEGVELVRNLLPVLMQQHPKRVGSAGRGTGICVKDVTPYLQSCEPLSELPATLQCKAEVYLTLDSRDCLYP</sequence>
<dbReference type="Pfam" id="PF15180">
    <property type="entry name" value="NPBW"/>
    <property type="match status" value="2"/>
</dbReference>
<dbReference type="PANTHER" id="PTHR28553:SF1">
    <property type="entry name" value="NEUROPEPTIDE B"/>
    <property type="match status" value="1"/>
</dbReference>
<dbReference type="AlphaFoldDB" id="A0AAJ7X948"/>
<keyword evidence="4" id="KW-0165">Cleavage on pair of basic residues</keyword>
<keyword evidence="7" id="KW-1185">Reference proteome</keyword>
<dbReference type="GO" id="GO:0007631">
    <property type="term" value="P:feeding behavior"/>
    <property type="evidence" value="ECO:0007669"/>
    <property type="project" value="TreeGrafter"/>
</dbReference>
<protein>
    <submittedName>
        <fullName evidence="8">Neuropeptide B-like</fullName>
    </submittedName>
</protein>
<evidence type="ECO:0000256" key="5">
    <source>
        <dbReference type="ARBA" id="ARBA00022729"/>
    </source>
</evidence>
<dbReference type="KEGG" id="pmrn:116951529"/>
<dbReference type="PRINTS" id="PR01888">
    <property type="entry name" value="NROPEPTIDEBW"/>
</dbReference>
<dbReference type="GO" id="GO:0005576">
    <property type="term" value="C:extracellular region"/>
    <property type="evidence" value="ECO:0007669"/>
    <property type="project" value="UniProtKB-SubCell"/>
</dbReference>
<dbReference type="GO" id="GO:0001664">
    <property type="term" value="F:G protein-coupled receptor binding"/>
    <property type="evidence" value="ECO:0007669"/>
    <property type="project" value="InterPro"/>
</dbReference>
<comment type="subcellular location">
    <subcellularLocation>
        <location evidence="1">Secreted</location>
    </subcellularLocation>
</comment>
<dbReference type="RefSeq" id="XP_032826114.1">
    <property type="nucleotide sequence ID" value="XM_032970223.1"/>
</dbReference>
<evidence type="ECO:0000313" key="8">
    <source>
        <dbReference type="RefSeq" id="XP_032826114.1"/>
    </source>
</evidence>
<feature type="signal peptide" evidence="6">
    <location>
        <begin position="1"/>
        <end position="25"/>
    </location>
</feature>
<evidence type="ECO:0000256" key="2">
    <source>
        <dbReference type="ARBA" id="ARBA00005292"/>
    </source>
</evidence>
<evidence type="ECO:0000256" key="1">
    <source>
        <dbReference type="ARBA" id="ARBA00004613"/>
    </source>
</evidence>
<accession>A0AAJ7X948</accession>
<comment type="similarity">
    <text evidence="2">Belongs to the neuropeptide B/W family.</text>
</comment>
<organism evidence="7 8">
    <name type="scientific">Petromyzon marinus</name>
    <name type="common">Sea lamprey</name>
    <dbReference type="NCBI Taxonomy" id="7757"/>
    <lineage>
        <taxon>Eukaryota</taxon>
        <taxon>Metazoa</taxon>
        <taxon>Chordata</taxon>
        <taxon>Craniata</taxon>
        <taxon>Vertebrata</taxon>
        <taxon>Cyclostomata</taxon>
        <taxon>Hyperoartia</taxon>
        <taxon>Petromyzontiformes</taxon>
        <taxon>Petromyzontidae</taxon>
        <taxon>Petromyzon</taxon>
    </lineage>
</organism>
<dbReference type="Proteomes" id="UP001318040">
    <property type="component" value="Chromosome 43"/>
</dbReference>
<dbReference type="PANTHER" id="PTHR28553">
    <property type="entry name" value="NEUROPEPTIDE B"/>
    <property type="match status" value="1"/>
</dbReference>
<dbReference type="GO" id="GO:0007186">
    <property type="term" value="P:G protein-coupled receptor signaling pathway"/>
    <property type="evidence" value="ECO:0007669"/>
    <property type="project" value="TreeGrafter"/>
</dbReference>
<name>A0AAJ7X948_PETMA</name>
<keyword evidence="5 6" id="KW-0732">Signal</keyword>
<dbReference type="InterPro" id="IPR013297">
    <property type="entry name" value="Neuropept_BW_pre"/>
</dbReference>